<keyword evidence="3" id="KW-0808">Transferase</keyword>
<dbReference type="SUPFAM" id="SSF52821">
    <property type="entry name" value="Rhodanese/Cell cycle control phosphatase"/>
    <property type="match status" value="1"/>
</dbReference>
<dbReference type="InterPro" id="IPR036873">
    <property type="entry name" value="Rhodanese-like_dom_sf"/>
</dbReference>
<dbReference type="Pfam" id="PF00581">
    <property type="entry name" value="Rhodanese"/>
    <property type="match status" value="1"/>
</dbReference>
<protein>
    <submittedName>
        <fullName evidence="3">tRNA 2-selenouridine synthase</fullName>
        <ecNumber evidence="3">2.9.1.-</ecNumber>
    </submittedName>
</protein>
<feature type="compositionally biased region" description="Low complexity" evidence="1">
    <location>
        <begin position="109"/>
        <end position="124"/>
    </location>
</feature>
<dbReference type="InterPro" id="IPR001763">
    <property type="entry name" value="Rhodanese-like_dom"/>
</dbReference>
<dbReference type="Proteomes" id="UP000092504">
    <property type="component" value="Unassembled WGS sequence"/>
</dbReference>
<feature type="region of interest" description="Disordered" evidence="1">
    <location>
        <begin position="104"/>
        <end position="124"/>
    </location>
</feature>
<accession>A0A1B8NYE8</accession>
<dbReference type="AlphaFoldDB" id="A0A1B8NYE8"/>
<sequence>MSPTLVEPDLELLRERRVLIDVRAPVEFRQGALPGAVNLPLMDDEERHLVGIEYKRAGQDAAIELGEYLVAGGVLAERVEAWRGLLARHPDALIYCFREASARGLPSNGSPRPGSSARASAVAGRPCVRRCARESMRRRSSRCWWSEVSPAAPRRA</sequence>
<organism evidence="3 4">
    <name type="scientific">Halomonas elongata</name>
    <dbReference type="NCBI Taxonomy" id="2746"/>
    <lineage>
        <taxon>Bacteria</taxon>
        <taxon>Pseudomonadati</taxon>
        <taxon>Pseudomonadota</taxon>
        <taxon>Gammaproteobacteria</taxon>
        <taxon>Oceanospirillales</taxon>
        <taxon>Halomonadaceae</taxon>
        <taxon>Halomonas</taxon>
    </lineage>
</organism>
<dbReference type="PANTHER" id="PTHR30401">
    <property type="entry name" value="TRNA 2-SELENOURIDINE SYNTHASE"/>
    <property type="match status" value="1"/>
</dbReference>
<proteinExistence type="predicted"/>
<evidence type="ECO:0000313" key="3">
    <source>
        <dbReference type="EMBL" id="OBX35014.1"/>
    </source>
</evidence>
<dbReference type="PATRIC" id="fig|2746.7.peg.4199"/>
<evidence type="ECO:0000313" key="4">
    <source>
        <dbReference type="Proteomes" id="UP000092504"/>
    </source>
</evidence>
<dbReference type="EMBL" id="MAJD01000002">
    <property type="protein sequence ID" value="OBX35014.1"/>
    <property type="molecule type" value="Genomic_DNA"/>
</dbReference>
<dbReference type="GO" id="GO:0043828">
    <property type="term" value="F:tRNA 2-selenouridine synthase activity"/>
    <property type="evidence" value="ECO:0007669"/>
    <property type="project" value="InterPro"/>
</dbReference>
<feature type="domain" description="Rhodanese" evidence="2">
    <location>
        <begin position="13"/>
        <end position="96"/>
    </location>
</feature>
<dbReference type="InterPro" id="IPR017582">
    <property type="entry name" value="SelU"/>
</dbReference>
<gene>
    <name evidence="3" type="primary">selU_2</name>
    <name evidence="3" type="ORF">A8U91_04078</name>
</gene>
<evidence type="ECO:0000256" key="1">
    <source>
        <dbReference type="SAM" id="MobiDB-lite"/>
    </source>
</evidence>
<dbReference type="Gene3D" id="3.40.250.10">
    <property type="entry name" value="Rhodanese-like domain"/>
    <property type="match status" value="1"/>
</dbReference>
<dbReference type="GO" id="GO:0002098">
    <property type="term" value="P:tRNA wobble uridine modification"/>
    <property type="evidence" value="ECO:0007669"/>
    <property type="project" value="InterPro"/>
</dbReference>
<name>A0A1B8NYE8_HALEL</name>
<dbReference type="PROSITE" id="PS50206">
    <property type="entry name" value="RHODANESE_3"/>
    <property type="match status" value="1"/>
</dbReference>
<dbReference type="EC" id="2.9.1.-" evidence="3"/>
<evidence type="ECO:0000259" key="2">
    <source>
        <dbReference type="PROSITE" id="PS50206"/>
    </source>
</evidence>
<reference evidence="3 4" key="1">
    <citation type="submission" date="2016-06" db="EMBL/GenBank/DDBJ databases">
        <title>Genome sequence of halotolerant plant growth promoting strain of Halomonas elongata HEK1 isolated from salterns of Rann of Kutch, Gujarat, India.</title>
        <authorList>
            <person name="Gaba S."/>
            <person name="Singh R.N."/>
            <person name="Abrol S."/>
            <person name="Kaushik R."/>
            <person name="Saxena A.K."/>
        </authorList>
    </citation>
    <scope>NUCLEOTIDE SEQUENCE [LARGE SCALE GENOMIC DNA]</scope>
    <source>
        <strain evidence="3 4">HEK1</strain>
    </source>
</reference>
<dbReference type="PANTHER" id="PTHR30401:SF0">
    <property type="entry name" value="TRNA 2-SELENOURIDINE SYNTHASE"/>
    <property type="match status" value="1"/>
</dbReference>
<comment type="caution">
    <text evidence="3">The sequence shown here is derived from an EMBL/GenBank/DDBJ whole genome shotgun (WGS) entry which is preliminary data.</text>
</comment>